<dbReference type="Gene3D" id="3.40.50.300">
    <property type="entry name" value="P-loop containing nucleotide triphosphate hydrolases"/>
    <property type="match status" value="1"/>
</dbReference>
<dbReference type="PROSITE" id="PS00486">
    <property type="entry name" value="DNA_MISMATCH_REPAIR_2"/>
    <property type="match status" value="1"/>
</dbReference>
<keyword evidence="2" id="KW-0547">Nucleotide-binding</keyword>
<evidence type="ECO:0000256" key="4">
    <source>
        <dbReference type="ARBA" id="ARBA00022840"/>
    </source>
</evidence>
<dbReference type="Gene3D" id="3.30.1370.110">
    <property type="match status" value="1"/>
</dbReference>
<dbReference type="PANTHER" id="PTHR48466">
    <property type="entry name" value="OS10G0509000 PROTEIN-RELATED"/>
    <property type="match status" value="1"/>
</dbReference>
<gene>
    <name evidence="10" type="ORF">GF339_03935</name>
</gene>
<dbReference type="FunFam" id="3.40.50.300:FF:000830">
    <property type="entry name" value="Endonuclease MutS2"/>
    <property type="match status" value="1"/>
</dbReference>
<dbReference type="GO" id="GO:0004519">
    <property type="term" value="F:endonuclease activity"/>
    <property type="evidence" value="ECO:0007669"/>
    <property type="project" value="UniProtKB-KW"/>
</dbReference>
<accession>A0A9D5JT08</accession>
<feature type="domain" description="Smr" evidence="9">
    <location>
        <begin position="458"/>
        <end position="526"/>
    </location>
</feature>
<comment type="caution">
    <text evidence="10">The sequence shown here is derived from an EMBL/GenBank/DDBJ whole genome shotgun (WGS) entry which is preliminary data.</text>
</comment>
<dbReference type="InterPro" id="IPR005747">
    <property type="entry name" value="MutS2"/>
</dbReference>
<feature type="region of interest" description="Disordered" evidence="8">
    <location>
        <begin position="424"/>
        <end position="444"/>
    </location>
</feature>
<keyword evidence="10" id="KW-0255">Endonuclease</keyword>
<keyword evidence="4" id="KW-0067">ATP-binding</keyword>
<evidence type="ECO:0000256" key="3">
    <source>
        <dbReference type="ARBA" id="ARBA00022801"/>
    </source>
</evidence>
<keyword evidence="6" id="KW-0238">DNA-binding</keyword>
<proteinExistence type="predicted"/>
<evidence type="ECO:0000259" key="9">
    <source>
        <dbReference type="PROSITE" id="PS50828"/>
    </source>
</evidence>
<dbReference type="InterPro" id="IPR002625">
    <property type="entry name" value="Smr_dom"/>
</dbReference>
<feature type="compositionally biased region" description="Polar residues" evidence="8">
    <location>
        <begin position="427"/>
        <end position="441"/>
    </location>
</feature>
<dbReference type="GO" id="GO:0016887">
    <property type="term" value="F:ATP hydrolysis activity"/>
    <property type="evidence" value="ECO:0007669"/>
    <property type="project" value="InterPro"/>
</dbReference>
<dbReference type="InterPro" id="IPR036063">
    <property type="entry name" value="Smr_dom_sf"/>
</dbReference>
<evidence type="ECO:0000313" key="11">
    <source>
        <dbReference type="Proteomes" id="UP000649604"/>
    </source>
</evidence>
<evidence type="ECO:0000256" key="8">
    <source>
        <dbReference type="SAM" id="MobiDB-lite"/>
    </source>
</evidence>
<dbReference type="NCBIfam" id="TIGR01069">
    <property type="entry name" value="mutS2"/>
    <property type="match status" value="1"/>
</dbReference>
<dbReference type="SUPFAM" id="SSF52540">
    <property type="entry name" value="P-loop containing nucleoside triphosphate hydrolases"/>
    <property type="match status" value="1"/>
</dbReference>
<dbReference type="Pfam" id="PF00488">
    <property type="entry name" value="MutS_V"/>
    <property type="match status" value="1"/>
</dbReference>
<reference evidence="10" key="1">
    <citation type="submission" date="2019-11" db="EMBL/GenBank/DDBJ databases">
        <title>Microbial mats filling the niche in hypersaline microbial mats.</title>
        <authorList>
            <person name="Wong H.L."/>
            <person name="Macleod F.I."/>
            <person name="White R.A. III"/>
            <person name="Burns B.P."/>
        </authorList>
    </citation>
    <scope>NUCLEOTIDE SEQUENCE</scope>
    <source>
        <strain evidence="10">Rbin_158</strain>
    </source>
</reference>
<dbReference type="PANTHER" id="PTHR48466:SF2">
    <property type="entry name" value="OS10G0509000 PROTEIN"/>
    <property type="match status" value="1"/>
</dbReference>
<keyword evidence="1" id="KW-0699">rRNA-binding</keyword>
<protein>
    <submittedName>
        <fullName evidence="10">Endonuclease MutS2</fullName>
    </submittedName>
</protein>
<dbReference type="GO" id="GO:0140664">
    <property type="term" value="F:ATP-dependent DNA damage sensor activity"/>
    <property type="evidence" value="ECO:0007669"/>
    <property type="project" value="InterPro"/>
</dbReference>
<evidence type="ECO:0000256" key="5">
    <source>
        <dbReference type="ARBA" id="ARBA00022884"/>
    </source>
</evidence>
<dbReference type="EMBL" id="WJJP01000119">
    <property type="protein sequence ID" value="MBD3323709.1"/>
    <property type="molecule type" value="Genomic_DNA"/>
</dbReference>
<sequence length="528" mass="58555">LTILGELDFINAKARSSERWDCCQPKLHRKKRFRLRQARHPVLLMQHESDPTQVVPIDVEMDEPYTTVLITGPNTGGKTVSLKTIGVLTLMVQAGMHIPVGKDSELPVFDQVYADIGDQQSIEQNLSTFSSHVSHIVEILKQVNARSLVLLDELGAGTDPAEGASLGIAILEHLDRVKATCIATTHHDALKSYAYMHERTLNACVEFDVNTLSPTYHLMVGLPGQSNALIIAERLGVPPQIIQRAREVIGEDLLQVDHLIRKLTTDSEEIRRKKQEIDDRYRGVLRLEKETDRLLELAEQERQDILDNALEEAKQIVDQALKNSQNVLRKLPKTTRHEGKQMLKPLHQEAAAVRQKLHQGKRQHTTLPELETAPEDIAPGGKVRLAGLEQTGTVLSISKDGQQAEVQVGAMKIEMAVNQLAPIKSAKSASTSPKVSVSDHSASLDDDRSIPQELVIIGKRVDDALDEVETYLDQAFRIGLSSVSIVHGMGTGTLKKAVAERLRTHPHVVSYAVDEHNYGMTNVELARK</sequence>
<keyword evidence="3" id="KW-0378">Hydrolase</keyword>
<dbReference type="GO" id="GO:0045910">
    <property type="term" value="P:negative regulation of DNA recombination"/>
    <property type="evidence" value="ECO:0007669"/>
    <property type="project" value="InterPro"/>
</dbReference>
<dbReference type="InterPro" id="IPR000432">
    <property type="entry name" value="DNA_mismatch_repair_MutS_C"/>
</dbReference>
<dbReference type="GO" id="GO:0006298">
    <property type="term" value="P:mismatch repair"/>
    <property type="evidence" value="ECO:0007669"/>
    <property type="project" value="InterPro"/>
</dbReference>
<dbReference type="InterPro" id="IPR027417">
    <property type="entry name" value="P-loop_NTPase"/>
</dbReference>
<dbReference type="GO" id="GO:0030983">
    <property type="term" value="F:mismatched DNA binding"/>
    <property type="evidence" value="ECO:0007669"/>
    <property type="project" value="InterPro"/>
</dbReference>
<name>A0A9D5JT08_9BACT</name>
<organism evidence="10 11">
    <name type="scientific">candidate division KSB3 bacterium</name>
    <dbReference type="NCBI Taxonomy" id="2044937"/>
    <lineage>
        <taxon>Bacteria</taxon>
        <taxon>candidate division KSB3</taxon>
    </lineage>
</organism>
<dbReference type="AlphaFoldDB" id="A0A9D5JT08"/>
<feature type="coiled-coil region" evidence="7">
    <location>
        <begin position="260"/>
        <end position="330"/>
    </location>
</feature>
<dbReference type="PROSITE" id="PS50828">
    <property type="entry name" value="SMR"/>
    <property type="match status" value="1"/>
</dbReference>
<dbReference type="InterPro" id="IPR045076">
    <property type="entry name" value="MutS"/>
</dbReference>
<evidence type="ECO:0000256" key="7">
    <source>
        <dbReference type="SAM" id="Coils"/>
    </source>
</evidence>
<evidence type="ECO:0000313" key="10">
    <source>
        <dbReference type="EMBL" id="MBD3323709.1"/>
    </source>
</evidence>
<dbReference type="GO" id="GO:0005524">
    <property type="term" value="F:ATP binding"/>
    <property type="evidence" value="ECO:0007669"/>
    <property type="project" value="UniProtKB-KW"/>
</dbReference>
<keyword evidence="10" id="KW-0540">Nuclease</keyword>
<dbReference type="SUPFAM" id="SSF160443">
    <property type="entry name" value="SMR domain-like"/>
    <property type="match status" value="1"/>
</dbReference>
<dbReference type="Proteomes" id="UP000649604">
    <property type="component" value="Unassembled WGS sequence"/>
</dbReference>
<evidence type="ECO:0000256" key="6">
    <source>
        <dbReference type="ARBA" id="ARBA00023125"/>
    </source>
</evidence>
<dbReference type="GO" id="GO:0019843">
    <property type="term" value="F:rRNA binding"/>
    <property type="evidence" value="ECO:0007669"/>
    <property type="project" value="UniProtKB-KW"/>
</dbReference>
<evidence type="ECO:0000256" key="1">
    <source>
        <dbReference type="ARBA" id="ARBA00022730"/>
    </source>
</evidence>
<dbReference type="Pfam" id="PF01713">
    <property type="entry name" value="Smr"/>
    <property type="match status" value="1"/>
</dbReference>
<keyword evidence="7" id="KW-0175">Coiled coil</keyword>
<dbReference type="Pfam" id="PF20297">
    <property type="entry name" value="MSSS"/>
    <property type="match status" value="1"/>
</dbReference>
<keyword evidence="5" id="KW-0694">RNA-binding</keyword>
<dbReference type="SMART" id="SM00463">
    <property type="entry name" value="SMR"/>
    <property type="match status" value="1"/>
</dbReference>
<evidence type="ECO:0000256" key="2">
    <source>
        <dbReference type="ARBA" id="ARBA00022741"/>
    </source>
</evidence>
<dbReference type="InterPro" id="IPR046893">
    <property type="entry name" value="MSSS"/>
</dbReference>
<feature type="non-terminal residue" evidence="10">
    <location>
        <position position="1"/>
    </location>
</feature>
<dbReference type="SMART" id="SM00534">
    <property type="entry name" value="MUTSac"/>
    <property type="match status" value="1"/>
</dbReference>